<evidence type="ECO:0000313" key="5">
    <source>
        <dbReference type="EMBL" id="ATP56147.1"/>
    </source>
</evidence>
<dbReference type="Pfam" id="PF08450">
    <property type="entry name" value="SGL"/>
    <property type="match status" value="1"/>
</dbReference>
<feature type="binding site" evidence="3">
    <location>
        <position position="106"/>
    </location>
    <ligand>
        <name>substrate</name>
    </ligand>
</feature>
<dbReference type="Gene3D" id="2.120.10.30">
    <property type="entry name" value="TolB, C-terminal domain"/>
    <property type="match status" value="1"/>
</dbReference>
<dbReference type="OrthoDB" id="2633250at2"/>
<dbReference type="AlphaFoldDB" id="A0A2D1U3F3"/>
<evidence type="ECO:0000259" key="4">
    <source>
        <dbReference type="Pfam" id="PF08450"/>
    </source>
</evidence>
<accession>A0A2D1U3F3</accession>
<feature type="domain" description="SMP-30/Gluconolactonase/LRE-like region" evidence="4">
    <location>
        <begin position="17"/>
        <end position="261"/>
    </location>
</feature>
<dbReference type="InterPro" id="IPR005511">
    <property type="entry name" value="SMP-30"/>
</dbReference>
<feature type="binding site" evidence="3">
    <location>
        <position position="104"/>
    </location>
    <ligand>
        <name>substrate</name>
    </ligand>
</feature>
<dbReference type="PRINTS" id="PR01790">
    <property type="entry name" value="SMP30FAMILY"/>
</dbReference>
<dbReference type="InterPro" id="IPR011042">
    <property type="entry name" value="6-blade_b-propeller_TolB-like"/>
</dbReference>
<dbReference type="PANTHER" id="PTHR10907:SF47">
    <property type="entry name" value="REGUCALCIN"/>
    <property type="match status" value="1"/>
</dbReference>
<dbReference type="KEGG" id="pgs:CPT03_06545"/>
<name>A0A2D1U3F3_9SPHI</name>
<dbReference type="SUPFAM" id="SSF63829">
    <property type="entry name" value="Calcium-dependent phosphotriesterase"/>
    <property type="match status" value="1"/>
</dbReference>
<sequence length="296" mass="32382">MVNKTGAAVLYPSGCVLGESPMWHNERQSCFWVDIEGCMIYEYSLASKTCSQYQLASRVSLIVKSNTADELILGLQGGVARFNLVTETLSIITADLNADWKTYRCNDGGCDNMGRLWISTTELKHKADAGALYCVDKNTKVSEKMDKLSISNGMAWTADNKRLYHTDSITGAIKSYLYDELAGDLEFERIVVQVPLEKGLPDGIALDAEGKLWIALWGGYGVGRFDVESGEMIGFIDIPAPNVSSCAFVGEALDRMIITTAKKEMTENDLKEFPQSGHIFIVGPGVTGAQVFNCAL</sequence>
<dbReference type="GO" id="GO:0019853">
    <property type="term" value="P:L-ascorbic acid biosynthetic process"/>
    <property type="evidence" value="ECO:0007669"/>
    <property type="project" value="TreeGrafter"/>
</dbReference>
<keyword evidence="6" id="KW-1185">Reference proteome</keyword>
<feature type="active site" description="Proton donor/acceptor" evidence="2">
    <location>
        <position position="202"/>
    </location>
</feature>
<dbReference type="RefSeq" id="WP_099438089.1">
    <property type="nucleotide sequence ID" value="NZ_CP024091.1"/>
</dbReference>
<organism evidence="5 6">
    <name type="scientific">Pedobacter ginsengisoli</name>
    <dbReference type="NCBI Taxonomy" id="363852"/>
    <lineage>
        <taxon>Bacteria</taxon>
        <taxon>Pseudomonadati</taxon>
        <taxon>Bacteroidota</taxon>
        <taxon>Sphingobacteriia</taxon>
        <taxon>Sphingobacteriales</taxon>
        <taxon>Sphingobacteriaceae</taxon>
        <taxon>Pedobacter</taxon>
    </lineage>
</organism>
<evidence type="ECO:0000256" key="3">
    <source>
        <dbReference type="PIRSR" id="PIRSR605511-2"/>
    </source>
</evidence>
<evidence type="ECO:0000256" key="2">
    <source>
        <dbReference type="PIRSR" id="PIRSR605511-1"/>
    </source>
</evidence>
<dbReference type="GO" id="GO:0004341">
    <property type="term" value="F:gluconolactonase activity"/>
    <property type="evidence" value="ECO:0007669"/>
    <property type="project" value="TreeGrafter"/>
</dbReference>
<evidence type="ECO:0000256" key="1">
    <source>
        <dbReference type="ARBA" id="ARBA00008853"/>
    </source>
</evidence>
<protein>
    <submittedName>
        <fullName evidence="5">Regucalcin</fullName>
    </submittedName>
</protein>
<reference evidence="5 6" key="1">
    <citation type="submission" date="2017-10" db="EMBL/GenBank/DDBJ databases">
        <title>Whole genome of Pedobacter ginsengisoli T01R-27 isolated from tomato rhizosphere.</title>
        <authorList>
            <person name="Weon H.-Y."/>
            <person name="Lee S.A."/>
            <person name="Sang M.K."/>
            <person name="Song J."/>
        </authorList>
    </citation>
    <scope>NUCLEOTIDE SEQUENCE [LARGE SCALE GENOMIC DNA]</scope>
    <source>
        <strain evidence="5 6">T01R-27</strain>
    </source>
</reference>
<gene>
    <name evidence="5" type="ORF">CPT03_06545</name>
</gene>
<dbReference type="EMBL" id="CP024091">
    <property type="protein sequence ID" value="ATP56147.1"/>
    <property type="molecule type" value="Genomic_DNA"/>
</dbReference>
<dbReference type="PANTHER" id="PTHR10907">
    <property type="entry name" value="REGUCALCIN"/>
    <property type="match status" value="1"/>
</dbReference>
<comment type="similarity">
    <text evidence="1">Belongs to the SMP-30/CGR1 family.</text>
</comment>
<evidence type="ECO:0000313" key="6">
    <source>
        <dbReference type="Proteomes" id="UP000223749"/>
    </source>
</evidence>
<keyword evidence="3" id="KW-0862">Zinc</keyword>
<proteinExistence type="inferred from homology"/>
<dbReference type="InterPro" id="IPR013658">
    <property type="entry name" value="SGL"/>
</dbReference>
<feature type="binding site" evidence="3">
    <location>
        <position position="152"/>
    </location>
    <ligand>
        <name>a divalent metal cation</name>
        <dbReference type="ChEBI" id="CHEBI:60240"/>
    </ligand>
</feature>
<comment type="cofactor">
    <cofactor evidence="3">
        <name>Zn(2+)</name>
        <dbReference type="ChEBI" id="CHEBI:29105"/>
    </cofactor>
    <text evidence="3">Binds 1 divalent metal cation per subunit.</text>
</comment>
<keyword evidence="3" id="KW-0479">Metal-binding</keyword>
<dbReference type="Proteomes" id="UP000223749">
    <property type="component" value="Chromosome"/>
</dbReference>
<dbReference type="GO" id="GO:0005509">
    <property type="term" value="F:calcium ion binding"/>
    <property type="evidence" value="ECO:0007669"/>
    <property type="project" value="TreeGrafter"/>
</dbReference>
<feature type="binding site" evidence="3">
    <location>
        <position position="202"/>
    </location>
    <ligand>
        <name>a divalent metal cation</name>
        <dbReference type="ChEBI" id="CHEBI:60240"/>
    </ligand>
</feature>
<feature type="binding site" evidence="3">
    <location>
        <position position="19"/>
    </location>
    <ligand>
        <name>a divalent metal cation</name>
        <dbReference type="ChEBI" id="CHEBI:60240"/>
    </ligand>
</feature>